<dbReference type="RefSeq" id="WP_244645494.1">
    <property type="nucleotide sequence ID" value="NZ_BMMF01000009.1"/>
</dbReference>
<reference evidence="2 3" key="1">
    <citation type="journal article" date="2014" name="Int. J. Syst. Evol. Microbiol.">
        <title>Complete genome sequence of Corynebacterium casei LMG S-19264T (=DSM 44701T), isolated from a smear-ripened cheese.</title>
        <authorList>
            <consortium name="US DOE Joint Genome Institute (JGI-PGF)"/>
            <person name="Walter F."/>
            <person name="Albersmeier A."/>
            <person name="Kalinowski J."/>
            <person name="Ruckert C."/>
        </authorList>
    </citation>
    <scope>NUCLEOTIDE SEQUENCE [LARGE SCALE GENOMIC DNA]</scope>
    <source>
        <strain evidence="2 3">CGMCC 1.9161</strain>
    </source>
</reference>
<organism evidence="2 3">
    <name type="scientific">Salinarimonas ramus</name>
    <dbReference type="NCBI Taxonomy" id="690164"/>
    <lineage>
        <taxon>Bacteria</taxon>
        <taxon>Pseudomonadati</taxon>
        <taxon>Pseudomonadota</taxon>
        <taxon>Alphaproteobacteria</taxon>
        <taxon>Hyphomicrobiales</taxon>
        <taxon>Salinarimonadaceae</taxon>
        <taxon>Salinarimonas</taxon>
    </lineage>
</organism>
<feature type="region of interest" description="Disordered" evidence="1">
    <location>
        <begin position="78"/>
        <end position="99"/>
    </location>
</feature>
<dbReference type="Proteomes" id="UP000600449">
    <property type="component" value="Unassembled WGS sequence"/>
</dbReference>
<name>A0A917QBQ0_9HYPH</name>
<dbReference type="AlphaFoldDB" id="A0A917QBQ0"/>
<gene>
    <name evidence="2" type="ORF">GCM10011322_31110</name>
</gene>
<sequence>MSDTTSTTEEPEGDEAPAAAVNPATSEETKRLRAEAQAARERDTQQAWIDHENEVRAVEERTARLRALRLAKEAEEAKAKAAEPAKPAKPVKRKIVRRG</sequence>
<proteinExistence type="predicted"/>
<feature type="compositionally biased region" description="Basic and acidic residues" evidence="1">
    <location>
        <begin position="27"/>
        <end position="48"/>
    </location>
</feature>
<dbReference type="EMBL" id="BMMF01000009">
    <property type="protein sequence ID" value="GGK41754.1"/>
    <property type="molecule type" value="Genomic_DNA"/>
</dbReference>
<evidence type="ECO:0000313" key="3">
    <source>
        <dbReference type="Proteomes" id="UP000600449"/>
    </source>
</evidence>
<protein>
    <submittedName>
        <fullName evidence="2">Uncharacterized protein</fullName>
    </submittedName>
</protein>
<evidence type="ECO:0000313" key="2">
    <source>
        <dbReference type="EMBL" id="GGK41754.1"/>
    </source>
</evidence>
<evidence type="ECO:0000256" key="1">
    <source>
        <dbReference type="SAM" id="MobiDB-lite"/>
    </source>
</evidence>
<keyword evidence="3" id="KW-1185">Reference proteome</keyword>
<accession>A0A917QBQ0</accession>
<feature type="compositionally biased region" description="Basic residues" evidence="1">
    <location>
        <begin position="89"/>
        <end position="99"/>
    </location>
</feature>
<feature type="region of interest" description="Disordered" evidence="1">
    <location>
        <begin position="1"/>
        <end position="48"/>
    </location>
</feature>
<comment type="caution">
    <text evidence="2">The sequence shown here is derived from an EMBL/GenBank/DDBJ whole genome shotgun (WGS) entry which is preliminary data.</text>
</comment>